<feature type="transmembrane region" description="Helical" evidence="2">
    <location>
        <begin position="130"/>
        <end position="149"/>
    </location>
</feature>
<feature type="compositionally biased region" description="Basic and acidic residues" evidence="1">
    <location>
        <begin position="55"/>
        <end position="69"/>
    </location>
</feature>
<evidence type="ECO:0000313" key="3">
    <source>
        <dbReference type="EMBL" id="CAD8204050.1"/>
    </source>
</evidence>
<keyword evidence="2" id="KW-0812">Transmembrane</keyword>
<keyword evidence="2" id="KW-1133">Transmembrane helix</keyword>
<gene>
    <name evidence="3" type="ORF">POCTA_138.1.T1310152</name>
</gene>
<organism evidence="3 4">
    <name type="scientific">Paramecium octaurelia</name>
    <dbReference type="NCBI Taxonomy" id="43137"/>
    <lineage>
        <taxon>Eukaryota</taxon>
        <taxon>Sar</taxon>
        <taxon>Alveolata</taxon>
        <taxon>Ciliophora</taxon>
        <taxon>Intramacronucleata</taxon>
        <taxon>Oligohymenophorea</taxon>
        <taxon>Peniculida</taxon>
        <taxon>Parameciidae</taxon>
        <taxon>Paramecium</taxon>
    </lineage>
</organism>
<feature type="transmembrane region" description="Helical" evidence="2">
    <location>
        <begin position="155"/>
        <end position="175"/>
    </location>
</feature>
<dbReference type="Proteomes" id="UP000683925">
    <property type="component" value="Unassembled WGS sequence"/>
</dbReference>
<dbReference type="OMA" id="DHDGIQG"/>
<proteinExistence type="predicted"/>
<evidence type="ECO:0008006" key="5">
    <source>
        <dbReference type="Google" id="ProtNLM"/>
    </source>
</evidence>
<evidence type="ECO:0000256" key="1">
    <source>
        <dbReference type="SAM" id="MobiDB-lite"/>
    </source>
</evidence>
<comment type="caution">
    <text evidence="3">The sequence shown here is derived from an EMBL/GenBank/DDBJ whole genome shotgun (WGS) entry which is preliminary data.</text>
</comment>
<feature type="transmembrane region" description="Helical" evidence="2">
    <location>
        <begin position="13"/>
        <end position="33"/>
    </location>
</feature>
<accession>A0A8S1XSK6</accession>
<sequence>MSEQITSSQVIEFFWFFFPFLLFVSAVLLKFYIKTSIHLDQSENRAKSYSQQSLQDRKSNEPKRLDHDGIQGPEVQIVGNDLHHQQMNMVDEGERKQIQQSQQQFQQIPQLSTISPNLTQNTRTAKVFDGLNQLVSTYFPLLSVSIICINNFAAWSWALACVILFLIFVIAFNILQVQRNFSDTIKKFLFISHHVWLSGLFISYLACKLKLSD</sequence>
<dbReference type="OrthoDB" id="299876at2759"/>
<dbReference type="EMBL" id="CAJJDP010000131">
    <property type="protein sequence ID" value="CAD8204050.1"/>
    <property type="molecule type" value="Genomic_DNA"/>
</dbReference>
<protein>
    <recommendedName>
        <fullName evidence="5">Transmembrane protein</fullName>
    </recommendedName>
</protein>
<feature type="transmembrane region" description="Helical" evidence="2">
    <location>
        <begin position="187"/>
        <end position="206"/>
    </location>
</feature>
<name>A0A8S1XSK6_PAROT</name>
<evidence type="ECO:0000313" key="4">
    <source>
        <dbReference type="Proteomes" id="UP000683925"/>
    </source>
</evidence>
<feature type="region of interest" description="Disordered" evidence="1">
    <location>
        <begin position="48"/>
        <end position="70"/>
    </location>
</feature>
<dbReference type="AlphaFoldDB" id="A0A8S1XSK6"/>
<evidence type="ECO:0000256" key="2">
    <source>
        <dbReference type="SAM" id="Phobius"/>
    </source>
</evidence>
<keyword evidence="2" id="KW-0472">Membrane</keyword>
<keyword evidence="4" id="KW-1185">Reference proteome</keyword>
<reference evidence="3" key="1">
    <citation type="submission" date="2021-01" db="EMBL/GenBank/DDBJ databases">
        <authorList>
            <consortium name="Genoscope - CEA"/>
            <person name="William W."/>
        </authorList>
    </citation>
    <scope>NUCLEOTIDE SEQUENCE</scope>
</reference>